<comment type="catalytic activity">
    <reaction evidence="1">
        <text>D-alanyl-D-alanine + H2O = 2 D-alanine</text>
        <dbReference type="Rhea" id="RHEA:20661"/>
        <dbReference type="ChEBI" id="CHEBI:15377"/>
        <dbReference type="ChEBI" id="CHEBI:57416"/>
        <dbReference type="ChEBI" id="CHEBI:57822"/>
        <dbReference type="EC" id="3.4.13.22"/>
    </reaction>
</comment>
<dbReference type="InterPro" id="IPR000755">
    <property type="entry name" value="A_A_dipeptidase"/>
</dbReference>
<evidence type="ECO:0000256" key="4">
    <source>
        <dbReference type="ARBA" id="ARBA00022801"/>
    </source>
</evidence>
<dbReference type="InterPro" id="IPR009045">
    <property type="entry name" value="Zn_M74/Hedgehog-like"/>
</dbReference>
<accession>A0ABP9TUH0</accession>
<dbReference type="SUPFAM" id="SSF55166">
    <property type="entry name" value="Hedgehog/DD-peptidase"/>
    <property type="match status" value="1"/>
</dbReference>
<keyword evidence="5" id="KW-0862">Zinc</keyword>
<evidence type="ECO:0000256" key="8">
    <source>
        <dbReference type="ARBA" id="ARBA00023316"/>
    </source>
</evidence>
<comment type="caution">
    <text evidence="9">The sequence shown here is derived from an EMBL/GenBank/DDBJ whole genome shotgun (WGS) entry which is preliminary data.</text>
</comment>
<keyword evidence="2" id="KW-0645">Protease</keyword>
<evidence type="ECO:0000256" key="2">
    <source>
        <dbReference type="ARBA" id="ARBA00022670"/>
    </source>
</evidence>
<dbReference type="Proteomes" id="UP001628124">
    <property type="component" value="Unassembled WGS sequence"/>
</dbReference>
<keyword evidence="4" id="KW-0378">Hydrolase</keyword>
<keyword evidence="10" id="KW-1185">Reference proteome</keyword>
<dbReference type="EMBL" id="BAABMM010000040">
    <property type="protein sequence ID" value="GAA5252901.1"/>
    <property type="molecule type" value="Genomic_DNA"/>
</dbReference>
<dbReference type="PANTHER" id="PTHR43126:SF1">
    <property type="entry name" value="D-ALANYL-D-ALANINE DIPEPTIDASE"/>
    <property type="match status" value="1"/>
</dbReference>
<keyword evidence="6" id="KW-0224">Dipeptidase</keyword>
<keyword evidence="7" id="KW-0482">Metalloprotease</keyword>
<evidence type="ECO:0000256" key="1">
    <source>
        <dbReference type="ARBA" id="ARBA00001362"/>
    </source>
</evidence>
<keyword evidence="3" id="KW-0479">Metal-binding</keyword>
<keyword evidence="8" id="KW-0961">Cell wall biogenesis/degradation</keyword>
<dbReference type="PANTHER" id="PTHR43126">
    <property type="entry name" value="D-ALANYL-D-ALANINE DIPEPTIDASE"/>
    <property type="match status" value="1"/>
</dbReference>
<dbReference type="Pfam" id="PF01427">
    <property type="entry name" value="Peptidase_M15"/>
    <property type="match status" value="1"/>
</dbReference>
<sequence length="74" mass="8458">MYLKDIDPTIIQNMRYYLDKNFVGKKVDGYKAPEAILTIEAAKALKAVQAEIKKDGYSLIIYDASRPQKLCNIF</sequence>
<organism evidence="9 10">
    <name type="scientific">Candidatus Rickettsia kedanie</name>
    <dbReference type="NCBI Taxonomy" id="3115352"/>
    <lineage>
        <taxon>Bacteria</taxon>
        <taxon>Pseudomonadati</taxon>
        <taxon>Pseudomonadota</taxon>
        <taxon>Alphaproteobacteria</taxon>
        <taxon>Rickettsiales</taxon>
        <taxon>Rickettsiaceae</taxon>
        <taxon>Rickettsieae</taxon>
        <taxon>Rickettsia</taxon>
        <taxon>spotted fever group</taxon>
    </lineage>
</organism>
<protein>
    <submittedName>
        <fullName evidence="9">Uncharacterized protein</fullName>
    </submittedName>
</protein>
<proteinExistence type="predicted"/>
<evidence type="ECO:0000256" key="7">
    <source>
        <dbReference type="ARBA" id="ARBA00023049"/>
    </source>
</evidence>
<evidence type="ECO:0000313" key="9">
    <source>
        <dbReference type="EMBL" id="GAA5252901.1"/>
    </source>
</evidence>
<evidence type="ECO:0000256" key="6">
    <source>
        <dbReference type="ARBA" id="ARBA00022997"/>
    </source>
</evidence>
<gene>
    <name evidence="9" type="ORF">KNCP2_11890</name>
</gene>
<reference evidence="9 10" key="1">
    <citation type="journal article" date="2024" name="Microbiol. Immunol.">
        <title>Discovery of a novel spotted fever group Rickettsia, 'Candidatus Rickettsia kedanie,' in unfed larval chigger mites, Leptotrombidium scutellare.</title>
        <authorList>
            <person name="Ogawa M."/>
            <person name="Matsutani M."/>
            <person name="Katayama T."/>
            <person name="Takada N."/>
            <person name="Noda S."/>
            <person name="Takahashi M."/>
            <person name="Kageyama D."/>
            <person name="Hanaoka N."/>
            <person name="Ebihara H."/>
        </authorList>
    </citation>
    <scope>NUCLEOTIDE SEQUENCE [LARGE SCALE GENOMIC DNA]</scope>
    <source>
        <strain evidence="9 10">KNCP2-13</strain>
    </source>
</reference>
<dbReference type="Gene3D" id="3.30.1380.10">
    <property type="match status" value="1"/>
</dbReference>
<evidence type="ECO:0000313" key="10">
    <source>
        <dbReference type="Proteomes" id="UP001628124"/>
    </source>
</evidence>
<name>A0ABP9TUH0_9RICK</name>
<evidence type="ECO:0000256" key="5">
    <source>
        <dbReference type="ARBA" id="ARBA00022833"/>
    </source>
</evidence>
<evidence type="ECO:0000256" key="3">
    <source>
        <dbReference type="ARBA" id="ARBA00022723"/>
    </source>
</evidence>